<organism evidence="2 3">
    <name type="scientific">Burkholderia ubonensis</name>
    <dbReference type="NCBI Taxonomy" id="101571"/>
    <lineage>
        <taxon>Bacteria</taxon>
        <taxon>Pseudomonadati</taxon>
        <taxon>Pseudomonadota</taxon>
        <taxon>Betaproteobacteria</taxon>
        <taxon>Burkholderiales</taxon>
        <taxon>Burkholderiaceae</taxon>
        <taxon>Burkholderia</taxon>
        <taxon>Burkholderia cepacia complex</taxon>
    </lineage>
</organism>
<dbReference type="EMBL" id="LNJU01000005">
    <property type="protein sequence ID" value="KWZ53482.1"/>
    <property type="molecule type" value="Genomic_DNA"/>
</dbReference>
<sequence length="263" mass="28908">MPETHSKTVHEGNYSTQQTHSLARGLLDGAIASFEAVAAKFAKDAIKDNNTRERYMAHIKEVSDEVRKEAESGRISIREGAAYVNQLRDRLFVEYRKYTSAVGVAQAEEIKRKSKGFDFYLNKYAQQQFGKPFVELTERERSKVYYTTIESAGRSNAGVNSTIRKLRIMAKVAVLVTAVFAVGSVLEADNKVKEAARQGSIIAGSLLGGGIAGFFVSFLCGPAEPICAIATVYIGASAGSIAAEMANDTYQDELEEFYRWTSK</sequence>
<protein>
    <submittedName>
        <fullName evidence="2">Uncharacterized protein</fullName>
    </submittedName>
</protein>
<feature type="transmembrane region" description="Helical" evidence="1">
    <location>
        <begin position="200"/>
        <end position="219"/>
    </location>
</feature>
<evidence type="ECO:0000313" key="2">
    <source>
        <dbReference type="EMBL" id="KWZ53482.1"/>
    </source>
</evidence>
<proteinExistence type="predicted"/>
<evidence type="ECO:0000313" key="3">
    <source>
        <dbReference type="Proteomes" id="UP000070119"/>
    </source>
</evidence>
<keyword evidence="1" id="KW-0812">Transmembrane</keyword>
<comment type="caution">
    <text evidence="2">The sequence shown here is derived from an EMBL/GenBank/DDBJ whole genome shotgun (WGS) entry which is preliminary data.</text>
</comment>
<keyword evidence="1" id="KW-1133">Transmembrane helix</keyword>
<dbReference type="AlphaFoldDB" id="A0AA40R5D9"/>
<dbReference type="Proteomes" id="UP000070119">
    <property type="component" value="Chromosome 2"/>
</dbReference>
<feature type="transmembrane region" description="Helical" evidence="1">
    <location>
        <begin position="168"/>
        <end position="188"/>
    </location>
</feature>
<accession>A0AA40R5D9</accession>
<reference evidence="2 3" key="1">
    <citation type="submission" date="2015-11" db="EMBL/GenBank/DDBJ databases">
        <authorList>
            <person name="Sahl J."/>
            <person name="Wagner D."/>
            <person name="Keim P."/>
        </authorList>
    </citation>
    <scope>NUCLEOTIDE SEQUENCE [LARGE SCALE GENOMIC DNA]</scope>
    <source>
        <strain evidence="2 3">MSMB1157</strain>
    </source>
</reference>
<dbReference type="RefSeq" id="WP_059477904.1">
    <property type="nucleotide sequence ID" value="NZ_CM003772.1"/>
</dbReference>
<evidence type="ECO:0000256" key="1">
    <source>
        <dbReference type="SAM" id="Phobius"/>
    </source>
</evidence>
<gene>
    <name evidence="2" type="ORF">WK57_31450</name>
</gene>
<keyword evidence="1" id="KW-0472">Membrane</keyword>
<name>A0AA40R5D9_9BURK</name>